<protein>
    <submittedName>
        <fullName evidence="1">Uncharacterized protein</fullName>
    </submittedName>
</protein>
<accession>A0A645IM46</accession>
<dbReference type="EMBL" id="VSSQ01118415">
    <property type="protein sequence ID" value="MPN52371.1"/>
    <property type="molecule type" value="Genomic_DNA"/>
</dbReference>
<reference evidence="1" key="1">
    <citation type="submission" date="2019-08" db="EMBL/GenBank/DDBJ databases">
        <authorList>
            <person name="Kucharzyk K."/>
            <person name="Murdoch R.W."/>
            <person name="Higgins S."/>
            <person name="Loffler F."/>
        </authorList>
    </citation>
    <scope>NUCLEOTIDE SEQUENCE</scope>
</reference>
<gene>
    <name evidence="1" type="ORF">SDC9_200032</name>
</gene>
<name>A0A645IM46_9ZZZZ</name>
<proteinExistence type="predicted"/>
<dbReference type="AlphaFoldDB" id="A0A645IM46"/>
<comment type="caution">
    <text evidence="1">The sequence shown here is derived from an EMBL/GenBank/DDBJ whole genome shotgun (WGS) entry which is preliminary data.</text>
</comment>
<sequence length="102" mass="11004">MHAALRIAREQCVDRTLARRDQCEVVVASNAFQLVHVYGAVHQRAAATLELLRPARELGALVDGLTGAVAQLALHRHHDLAAGIAEIDQHALADGRGVFPEI</sequence>
<evidence type="ECO:0000313" key="1">
    <source>
        <dbReference type="EMBL" id="MPN52371.1"/>
    </source>
</evidence>
<organism evidence="1">
    <name type="scientific">bioreactor metagenome</name>
    <dbReference type="NCBI Taxonomy" id="1076179"/>
    <lineage>
        <taxon>unclassified sequences</taxon>
        <taxon>metagenomes</taxon>
        <taxon>ecological metagenomes</taxon>
    </lineage>
</organism>